<reference evidence="2" key="1">
    <citation type="submission" date="2022-09" db="EMBL/GenBank/DDBJ databases">
        <title>Aureispira anguillicida sp. nov., isolated from Leptocephalus of Japanese eel Anguilla japonica.</title>
        <authorList>
            <person name="Yuasa K."/>
            <person name="Mekata T."/>
            <person name="Ikunari K."/>
        </authorList>
    </citation>
    <scope>NUCLEOTIDE SEQUENCE</scope>
    <source>
        <strain evidence="2">EL160426</strain>
    </source>
</reference>
<dbReference type="CDD" id="cd04301">
    <property type="entry name" value="NAT_SF"/>
    <property type="match status" value="1"/>
</dbReference>
<dbReference type="AlphaFoldDB" id="A0A915YF15"/>
<dbReference type="InterPro" id="IPR000182">
    <property type="entry name" value="GNAT_dom"/>
</dbReference>
<gene>
    <name evidence="2" type="ORF">AsAng_0026470</name>
</gene>
<evidence type="ECO:0000313" key="3">
    <source>
        <dbReference type="Proteomes" id="UP001060919"/>
    </source>
</evidence>
<dbReference type="KEGG" id="aup:AsAng_0026470"/>
<dbReference type="SUPFAM" id="SSF55729">
    <property type="entry name" value="Acyl-CoA N-acyltransferases (Nat)"/>
    <property type="match status" value="1"/>
</dbReference>
<feature type="domain" description="N-acetyltransferase" evidence="1">
    <location>
        <begin position="2"/>
        <end position="152"/>
    </location>
</feature>
<evidence type="ECO:0000259" key="1">
    <source>
        <dbReference type="PROSITE" id="PS51186"/>
    </source>
</evidence>
<dbReference type="GO" id="GO:0016747">
    <property type="term" value="F:acyltransferase activity, transferring groups other than amino-acyl groups"/>
    <property type="evidence" value="ECO:0007669"/>
    <property type="project" value="InterPro"/>
</dbReference>
<protein>
    <submittedName>
        <fullName evidence="2">GNAT family N-acetyltransferase</fullName>
    </submittedName>
</protein>
<organism evidence="2 3">
    <name type="scientific">Aureispira anguillae</name>
    <dbReference type="NCBI Taxonomy" id="2864201"/>
    <lineage>
        <taxon>Bacteria</taxon>
        <taxon>Pseudomonadati</taxon>
        <taxon>Bacteroidota</taxon>
        <taxon>Saprospiria</taxon>
        <taxon>Saprospirales</taxon>
        <taxon>Saprospiraceae</taxon>
        <taxon>Aureispira</taxon>
    </lineage>
</organism>
<dbReference type="Proteomes" id="UP001060919">
    <property type="component" value="Chromosome"/>
</dbReference>
<accession>A0A915YF15</accession>
<dbReference type="InterPro" id="IPR016181">
    <property type="entry name" value="Acyl_CoA_acyltransferase"/>
</dbReference>
<keyword evidence="3" id="KW-1185">Reference proteome</keyword>
<dbReference type="RefSeq" id="WP_264793066.1">
    <property type="nucleotide sequence ID" value="NZ_AP026867.1"/>
</dbReference>
<dbReference type="Pfam" id="PF13673">
    <property type="entry name" value="Acetyltransf_10"/>
    <property type="match status" value="1"/>
</dbReference>
<name>A0A915YF15_9BACT</name>
<dbReference type="EMBL" id="AP026867">
    <property type="protein sequence ID" value="BDS11933.1"/>
    <property type="molecule type" value="Genomic_DNA"/>
</dbReference>
<dbReference type="PROSITE" id="PS51186">
    <property type="entry name" value="GNAT"/>
    <property type="match status" value="1"/>
</dbReference>
<dbReference type="Gene3D" id="3.40.630.30">
    <property type="match status" value="1"/>
</dbReference>
<evidence type="ECO:0000313" key="2">
    <source>
        <dbReference type="EMBL" id="BDS11933.1"/>
    </source>
</evidence>
<proteinExistence type="predicted"/>
<sequence>MNIISVMFASPAYDELVAMRINTLYEPLNAEITIEDFAEEYKDVHLVVYNNQNLLIGGVVAKVCEEEDEFLNKRKICLLRQVVVKKDLQGLGVGRDMLASLEKMLIDKGYKEIRLYAHVGALDFYAKLGYVKHGKEFTGNGIKQHIMKKKIQKKSTKLDKLEAEGTAY</sequence>